<name>A0ABQ2RP87_9DEIO</name>
<dbReference type="EMBL" id="BMQM01000003">
    <property type="protein sequence ID" value="GGR48739.1"/>
    <property type="molecule type" value="Genomic_DNA"/>
</dbReference>
<evidence type="ECO:0000256" key="1">
    <source>
        <dbReference type="SAM" id="MobiDB-lite"/>
    </source>
</evidence>
<dbReference type="Proteomes" id="UP000634308">
    <property type="component" value="Unassembled WGS sequence"/>
</dbReference>
<reference evidence="3" key="1">
    <citation type="journal article" date="2019" name="Int. J. Syst. Evol. Microbiol.">
        <title>The Global Catalogue of Microorganisms (GCM) 10K type strain sequencing project: providing services to taxonomists for standard genome sequencing and annotation.</title>
        <authorList>
            <consortium name="The Broad Institute Genomics Platform"/>
            <consortium name="The Broad Institute Genome Sequencing Center for Infectious Disease"/>
            <person name="Wu L."/>
            <person name="Ma J."/>
        </authorList>
    </citation>
    <scope>NUCLEOTIDE SEQUENCE [LARGE SCALE GENOMIC DNA]</scope>
    <source>
        <strain evidence="3">JCM 31404</strain>
    </source>
</reference>
<proteinExistence type="predicted"/>
<feature type="region of interest" description="Disordered" evidence="1">
    <location>
        <begin position="1"/>
        <end position="24"/>
    </location>
</feature>
<evidence type="ECO:0000313" key="3">
    <source>
        <dbReference type="Proteomes" id="UP000634308"/>
    </source>
</evidence>
<gene>
    <name evidence="2" type="ORF">GCM10008959_07350</name>
</gene>
<comment type="caution">
    <text evidence="2">The sequence shown here is derived from an EMBL/GenBank/DDBJ whole genome shotgun (WGS) entry which is preliminary data.</text>
</comment>
<organism evidence="2 3">
    <name type="scientific">Deinococcus seoulensis</name>
    <dbReference type="NCBI Taxonomy" id="1837379"/>
    <lineage>
        <taxon>Bacteria</taxon>
        <taxon>Thermotogati</taxon>
        <taxon>Deinococcota</taxon>
        <taxon>Deinococci</taxon>
        <taxon>Deinococcales</taxon>
        <taxon>Deinococcaceae</taxon>
        <taxon>Deinococcus</taxon>
    </lineage>
</organism>
<sequence length="57" mass="5993">MTDTHKQTAQAAQQAPMTPAERGAALARIEDRRAQLTAELAQLAAIEAGHRAALAQA</sequence>
<keyword evidence="3" id="KW-1185">Reference proteome</keyword>
<accession>A0ABQ2RP87</accession>
<protein>
    <submittedName>
        <fullName evidence="2">Uncharacterized protein</fullName>
    </submittedName>
</protein>
<dbReference type="RefSeq" id="WP_189063645.1">
    <property type="nucleotide sequence ID" value="NZ_BMQM01000003.1"/>
</dbReference>
<evidence type="ECO:0000313" key="2">
    <source>
        <dbReference type="EMBL" id="GGR48739.1"/>
    </source>
</evidence>